<name>A0A976M678_THEOR</name>
<dbReference type="EMBL" id="CP056065">
    <property type="protein sequence ID" value="UKJ88458.1"/>
    <property type="molecule type" value="Genomic_DNA"/>
</dbReference>
<dbReference type="OrthoDB" id="365257at2759"/>
<evidence type="ECO:0000313" key="2">
    <source>
        <dbReference type="Proteomes" id="UP000244803"/>
    </source>
</evidence>
<reference evidence="1" key="1">
    <citation type="submission" date="2022-07" db="EMBL/GenBank/DDBJ databases">
        <title>Evaluation of T. orientalis genome assembly methods using nanopore sequencing and analysis of variation between genomes.</title>
        <authorList>
            <person name="Yam J."/>
            <person name="Micallef M.L."/>
            <person name="Liu M."/>
            <person name="Djordjevic S.P."/>
            <person name="Bogema D.R."/>
            <person name="Jenkins C."/>
        </authorList>
    </citation>
    <scope>NUCLEOTIDE SEQUENCE</scope>
    <source>
        <strain evidence="1">Fish Creek</strain>
    </source>
</reference>
<dbReference type="Proteomes" id="UP000244803">
    <property type="component" value="Chromosome 1"/>
</dbReference>
<sequence length="124" mass="15047">MNLTTQNQTSREELSYPYLNVYYNFDSIDWNKIREYHTKLLDMRKRLSRLRHNMTLDMDRIERFLNIQKNLAINSDARSKLFQRALSKNVIPSEPDKKKLEPVRLYDQVTNDLPQEDAYFYQPK</sequence>
<accession>A0A976M678</accession>
<evidence type="ECO:0000313" key="1">
    <source>
        <dbReference type="EMBL" id="UKJ88458.1"/>
    </source>
</evidence>
<proteinExistence type="predicted"/>
<organism evidence="1 2">
    <name type="scientific">Theileria orientalis</name>
    <dbReference type="NCBI Taxonomy" id="68886"/>
    <lineage>
        <taxon>Eukaryota</taxon>
        <taxon>Sar</taxon>
        <taxon>Alveolata</taxon>
        <taxon>Apicomplexa</taxon>
        <taxon>Aconoidasida</taxon>
        <taxon>Piroplasmida</taxon>
        <taxon>Theileriidae</taxon>
        <taxon>Theileria</taxon>
    </lineage>
</organism>
<dbReference type="AlphaFoldDB" id="A0A976M678"/>
<gene>
    <name evidence="1" type="ORF">MACJ_000902</name>
</gene>
<protein>
    <submittedName>
        <fullName evidence="1">Uncharacterized protein</fullName>
    </submittedName>
</protein>